<dbReference type="CDD" id="cd12148">
    <property type="entry name" value="fungal_TF_MHR"/>
    <property type="match status" value="1"/>
</dbReference>
<feature type="compositionally biased region" description="Pro residues" evidence="7">
    <location>
        <begin position="168"/>
        <end position="197"/>
    </location>
</feature>
<feature type="domain" description="Zn(2)-C6 fungal-type" evidence="8">
    <location>
        <begin position="20"/>
        <end position="67"/>
    </location>
</feature>
<dbReference type="SUPFAM" id="SSF57701">
    <property type="entry name" value="Zn2/Cys6 DNA-binding domain"/>
    <property type="match status" value="1"/>
</dbReference>
<dbReference type="GO" id="GO:0005634">
    <property type="term" value="C:nucleus"/>
    <property type="evidence" value="ECO:0007669"/>
    <property type="project" value="UniProtKB-SubCell"/>
</dbReference>
<dbReference type="InterPro" id="IPR001138">
    <property type="entry name" value="Zn2Cys6_DnaBD"/>
</dbReference>
<feature type="compositionally biased region" description="Polar residues" evidence="7">
    <location>
        <begin position="708"/>
        <end position="731"/>
    </location>
</feature>
<dbReference type="PANTHER" id="PTHR31845">
    <property type="entry name" value="FINGER DOMAIN PROTEIN, PUTATIVE-RELATED"/>
    <property type="match status" value="1"/>
</dbReference>
<evidence type="ECO:0000256" key="3">
    <source>
        <dbReference type="ARBA" id="ARBA00023015"/>
    </source>
</evidence>
<feature type="compositionally biased region" description="Pro residues" evidence="7">
    <location>
        <begin position="761"/>
        <end position="777"/>
    </location>
</feature>
<dbReference type="CDD" id="cd00067">
    <property type="entry name" value="GAL4"/>
    <property type="match status" value="1"/>
</dbReference>
<keyword evidence="4" id="KW-0238">DNA-binding</keyword>
<dbReference type="Proteomes" id="UP000559027">
    <property type="component" value="Unassembled WGS sequence"/>
</dbReference>
<feature type="compositionally biased region" description="Low complexity" evidence="7">
    <location>
        <begin position="743"/>
        <end position="760"/>
    </location>
</feature>
<dbReference type="Pfam" id="PF04082">
    <property type="entry name" value="Fungal_trans"/>
    <property type="match status" value="1"/>
</dbReference>
<dbReference type="SMART" id="SM00066">
    <property type="entry name" value="GAL4"/>
    <property type="match status" value="1"/>
</dbReference>
<keyword evidence="5" id="KW-0804">Transcription</keyword>
<feature type="region of interest" description="Disordered" evidence="7">
    <location>
        <begin position="248"/>
        <end position="273"/>
    </location>
</feature>
<accession>A0A8H5G4P5</accession>
<feature type="domain" description="Xylanolytic transcriptional activator regulatory" evidence="9">
    <location>
        <begin position="383"/>
        <end position="452"/>
    </location>
</feature>
<feature type="region of interest" description="Disordered" evidence="7">
    <location>
        <begin position="157"/>
        <end position="226"/>
    </location>
</feature>
<protein>
    <recommendedName>
        <fullName evidence="12">Zn(2)-C6 fungal-type domain-containing protein</fullName>
    </recommendedName>
</protein>
<evidence type="ECO:0008006" key="12">
    <source>
        <dbReference type="Google" id="ProtNLM"/>
    </source>
</evidence>
<keyword evidence="3" id="KW-0805">Transcription regulation</keyword>
<comment type="subcellular location">
    <subcellularLocation>
        <location evidence="1">Nucleus</location>
    </subcellularLocation>
</comment>
<keyword evidence="6" id="KW-0539">Nucleus</keyword>
<evidence type="ECO:0000256" key="2">
    <source>
        <dbReference type="ARBA" id="ARBA00022723"/>
    </source>
</evidence>
<dbReference type="GO" id="GO:0000981">
    <property type="term" value="F:DNA-binding transcription factor activity, RNA polymerase II-specific"/>
    <property type="evidence" value="ECO:0007669"/>
    <property type="project" value="InterPro"/>
</dbReference>
<feature type="region of interest" description="Disordered" evidence="7">
    <location>
        <begin position="693"/>
        <end position="731"/>
    </location>
</feature>
<comment type="caution">
    <text evidence="10">The sequence shown here is derived from an EMBL/GenBank/DDBJ whole genome shotgun (WGS) entry which is preliminary data.</text>
</comment>
<evidence type="ECO:0000256" key="1">
    <source>
        <dbReference type="ARBA" id="ARBA00004123"/>
    </source>
</evidence>
<evidence type="ECO:0000313" key="11">
    <source>
        <dbReference type="Proteomes" id="UP000559027"/>
    </source>
</evidence>
<dbReference type="InterPro" id="IPR036864">
    <property type="entry name" value="Zn2-C6_fun-type_DNA-bd_sf"/>
</dbReference>
<evidence type="ECO:0000313" key="10">
    <source>
        <dbReference type="EMBL" id="KAF5358156.1"/>
    </source>
</evidence>
<dbReference type="GO" id="GO:0000976">
    <property type="term" value="F:transcription cis-regulatory region binding"/>
    <property type="evidence" value="ECO:0007669"/>
    <property type="project" value="TreeGrafter"/>
</dbReference>
<feature type="compositionally biased region" description="Polar residues" evidence="7">
    <location>
        <begin position="249"/>
        <end position="269"/>
    </location>
</feature>
<gene>
    <name evidence="10" type="ORF">D9756_001799</name>
</gene>
<evidence type="ECO:0000259" key="9">
    <source>
        <dbReference type="SMART" id="SM00906"/>
    </source>
</evidence>
<organism evidence="10 11">
    <name type="scientific">Leucocoprinus leucothites</name>
    <dbReference type="NCBI Taxonomy" id="201217"/>
    <lineage>
        <taxon>Eukaryota</taxon>
        <taxon>Fungi</taxon>
        <taxon>Dikarya</taxon>
        <taxon>Basidiomycota</taxon>
        <taxon>Agaricomycotina</taxon>
        <taxon>Agaricomycetes</taxon>
        <taxon>Agaricomycetidae</taxon>
        <taxon>Agaricales</taxon>
        <taxon>Agaricineae</taxon>
        <taxon>Agaricaceae</taxon>
        <taxon>Leucocoprinus</taxon>
    </lineage>
</organism>
<feature type="compositionally biased region" description="Low complexity" evidence="7">
    <location>
        <begin position="198"/>
        <end position="207"/>
    </location>
</feature>
<dbReference type="EMBL" id="JAACJO010000005">
    <property type="protein sequence ID" value="KAF5358156.1"/>
    <property type="molecule type" value="Genomic_DNA"/>
</dbReference>
<dbReference type="InterPro" id="IPR051089">
    <property type="entry name" value="prtT"/>
</dbReference>
<dbReference type="GO" id="GO:0008270">
    <property type="term" value="F:zinc ion binding"/>
    <property type="evidence" value="ECO:0007669"/>
    <property type="project" value="InterPro"/>
</dbReference>
<proteinExistence type="predicted"/>
<reference evidence="10 11" key="1">
    <citation type="journal article" date="2020" name="ISME J.">
        <title>Uncovering the hidden diversity of litter-decomposition mechanisms in mushroom-forming fungi.</title>
        <authorList>
            <person name="Floudas D."/>
            <person name="Bentzer J."/>
            <person name="Ahren D."/>
            <person name="Johansson T."/>
            <person name="Persson P."/>
            <person name="Tunlid A."/>
        </authorList>
    </citation>
    <scope>NUCLEOTIDE SEQUENCE [LARGE SCALE GENOMIC DNA]</scope>
    <source>
        <strain evidence="10 11">CBS 146.42</strain>
    </source>
</reference>
<evidence type="ECO:0000256" key="7">
    <source>
        <dbReference type="SAM" id="MobiDB-lite"/>
    </source>
</evidence>
<evidence type="ECO:0000256" key="5">
    <source>
        <dbReference type="ARBA" id="ARBA00023163"/>
    </source>
</evidence>
<sequence length="898" mass="100070">MDSPPELSPDQKPPAKPQVVRGARACTVCRAAKMKCVGAEDGQKQCQRCKRANVEFVIPFSPLPRPPHPCHFSRCVFEKHRRGRKPGSKSVYFILICFSHPHLATPRLSEASKMLRRLEKDLNSAKLKTQPNDPGMSAPYSSPEARNIPQDAIYSAAPPAEPTYVPAPHYPPAEQLPPLNVPSHPPPPAPAPPPPTAYPTSATSSHTMDVDEDDDPDKSDTPPYPAKLIKQTQRNSFFRIILNAEEAPISTSSSTNRGPSHTPPQSNIAPTKPVVPDPISAGFITEEDASLLFDALFLRLNPFINLFDPQLHTHTYVRNRCPFLFTTLIAAAAKFFKPEVHKVCQKLANDLAVRAFQEAWKSVEVVQAFACLTYWRNTEDNRTWTYIGYACRMAVDLGLNRYSVVTPPNESTLQKLERRNRERTYLVLFIHDRSLSTQTGRHWMLPENDDLIENSGIWHRHGVDDKVRPEDVIIAGFVELRRIAAETTDVFNTSKGAGANDINYEVVLRNCNAKLNKWSETWRFEMGQAKGESFHFSFLKFFRLYVRVFLNYFGIASGSSGGRQHHSVQAHSICYSSSKESLQIVTKEFTSLSMLVCVGINGLYLKRDLTIDDDGRIQRYGQETITVMTAYSAIILLKLLRSPTSPKEVVDTEEVYSLILKTAEAYDNAGGSANNAVVHARFLRSLVDDDRHRFGQRDGGIQIDPRLQGQNNPHGSAQNSPTQTYPHQASASNREVYYAPAPHVQQQQQQQAAPPIQVHQQPPPPPPQPQQSPPQQHPQPHTGTVTQQNGEYYEHTSADMTLRNGGVNNNNVNGNAGGNANGTSMQQYYTQNPYYFMGGSGGGGGGMHATEQDQSYYKHMFIELGFGEPNPPAAAQHHPHQGSMAYAHHMPQHANYGQ</sequence>
<dbReference type="AlphaFoldDB" id="A0A8H5G4P5"/>
<dbReference type="PANTHER" id="PTHR31845:SF19">
    <property type="entry name" value="TRANSCRIPTION FACTOR DOMAIN-CONTAINING PROTEIN"/>
    <property type="match status" value="1"/>
</dbReference>
<feature type="region of interest" description="Disordered" evidence="7">
    <location>
        <begin position="743"/>
        <end position="786"/>
    </location>
</feature>
<dbReference type="GO" id="GO:0006351">
    <property type="term" value="P:DNA-templated transcription"/>
    <property type="evidence" value="ECO:0007669"/>
    <property type="project" value="InterPro"/>
</dbReference>
<dbReference type="OrthoDB" id="3163292at2759"/>
<dbReference type="Gene3D" id="4.10.240.10">
    <property type="entry name" value="Zn(2)-C6 fungal-type DNA-binding domain"/>
    <property type="match status" value="1"/>
</dbReference>
<evidence type="ECO:0000256" key="4">
    <source>
        <dbReference type="ARBA" id="ARBA00023125"/>
    </source>
</evidence>
<name>A0A8H5G4P5_9AGAR</name>
<feature type="region of interest" description="Disordered" evidence="7">
    <location>
        <begin position="123"/>
        <end position="145"/>
    </location>
</feature>
<evidence type="ECO:0000256" key="6">
    <source>
        <dbReference type="ARBA" id="ARBA00023242"/>
    </source>
</evidence>
<keyword evidence="11" id="KW-1185">Reference proteome</keyword>
<keyword evidence="2" id="KW-0479">Metal-binding</keyword>
<evidence type="ECO:0000259" key="8">
    <source>
        <dbReference type="SMART" id="SM00066"/>
    </source>
</evidence>
<dbReference type="SMART" id="SM00906">
    <property type="entry name" value="Fungal_trans"/>
    <property type="match status" value="1"/>
</dbReference>
<dbReference type="InterPro" id="IPR007219">
    <property type="entry name" value="XnlR_reg_dom"/>
</dbReference>